<protein>
    <submittedName>
        <fullName evidence="3">Uncharacterized protein</fullName>
    </submittedName>
</protein>
<keyword evidence="2" id="KW-0732">Signal</keyword>
<organism evidence="3 4">
    <name type="scientific">Sphingomonas natans</name>
    <dbReference type="NCBI Taxonomy" id="3063330"/>
    <lineage>
        <taxon>Bacteria</taxon>
        <taxon>Pseudomonadati</taxon>
        <taxon>Pseudomonadota</taxon>
        <taxon>Alphaproteobacteria</taxon>
        <taxon>Sphingomonadales</taxon>
        <taxon>Sphingomonadaceae</taxon>
        <taxon>Sphingomonas</taxon>
    </lineage>
</organism>
<name>A0ABT8Y7K7_9SPHN</name>
<evidence type="ECO:0000313" key="3">
    <source>
        <dbReference type="EMBL" id="MDO6413893.1"/>
    </source>
</evidence>
<accession>A0ABT8Y7K7</accession>
<evidence type="ECO:0000256" key="1">
    <source>
        <dbReference type="SAM" id="MobiDB-lite"/>
    </source>
</evidence>
<proteinExistence type="predicted"/>
<comment type="caution">
    <text evidence="3">The sequence shown here is derived from an EMBL/GenBank/DDBJ whole genome shotgun (WGS) entry which is preliminary data.</text>
</comment>
<feature type="chain" id="PRO_5046194637" evidence="2">
    <location>
        <begin position="17"/>
        <end position="65"/>
    </location>
</feature>
<evidence type="ECO:0000313" key="4">
    <source>
        <dbReference type="Proteomes" id="UP001169764"/>
    </source>
</evidence>
<dbReference type="RefSeq" id="WP_303540649.1">
    <property type="nucleotide sequence ID" value="NZ_JAUOTP010000002.1"/>
</dbReference>
<feature type="region of interest" description="Disordered" evidence="1">
    <location>
        <begin position="21"/>
        <end position="52"/>
    </location>
</feature>
<evidence type="ECO:0000256" key="2">
    <source>
        <dbReference type="SAM" id="SignalP"/>
    </source>
</evidence>
<keyword evidence="4" id="KW-1185">Reference proteome</keyword>
<dbReference type="EMBL" id="JAUOTP010000002">
    <property type="protein sequence ID" value="MDO6413893.1"/>
    <property type="molecule type" value="Genomic_DNA"/>
</dbReference>
<feature type="signal peptide" evidence="2">
    <location>
        <begin position="1"/>
        <end position="16"/>
    </location>
</feature>
<sequence>MPLLLLPLILALTALGGDQGIADTKAPARSAPQAEPPTFDPDAPPSWWLTKMRRPCSKTGGRVSC</sequence>
<feature type="compositionally biased region" description="Pro residues" evidence="1">
    <location>
        <begin position="34"/>
        <end position="44"/>
    </location>
</feature>
<gene>
    <name evidence="3" type="ORF">Q4F19_05825</name>
</gene>
<dbReference type="Proteomes" id="UP001169764">
    <property type="component" value="Unassembled WGS sequence"/>
</dbReference>
<reference evidence="3" key="1">
    <citation type="submission" date="2023-07" db="EMBL/GenBank/DDBJ databases">
        <authorList>
            <person name="Kim M."/>
        </authorList>
    </citation>
    <scope>NUCLEOTIDE SEQUENCE</scope>
    <source>
        <strain evidence="3">BIUV-7</strain>
    </source>
</reference>